<evidence type="ECO:0000256" key="1">
    <source>
        <dbReference type="SAM" id="MobiDB-lite"/>
    </source>
</evidence>
<gene>
    <name evidence="3" type="ORF">LWI29_002396</name>
</gene>
<dbReference type="InterPro" id="IPR013103">
    <property type="entry name" value="RVT_2"/>
</dbReference>
<name>A0AA39STD6_ACESA</name>
<dbReference type="Proteomes" id="UP001168877">
    <property type="component" value="Unassembled WGS sequence"/>
</dbReference>
<evidence type="ECO:0000313" key="3">
    <source>
        <dbReference type="EMBL" id="KAK0594990.1"/>
    </source>
</evidence>
<dbReference type="Pfam" id="PF07727">
    <property type="entry name" value="RVT_2"/>
    <property type="match status" value="1"/>
</dbReference>
<reference evidence="3" key="1">
    <citation type="journal article" date="2022" name="Plant J.">
        <title>Strategies of tolerance reflected in two North American maple genomes.</title>
        <authorList>
            <person name="McEvoy S.L."/>
            <person name="Sezen U.U."/>
            <person name="Trouern-Trend A."/>
            <person name="McMahon S.M."/>
            <person name="Schaberg P.G."/>
            <person name="Yang J."/>
            <person name="Wegrzyn J.L."/>
            <person name="Swenson N.G."/>
        </authorList>
    </citation>
    <scope>NUCLEOTIDE SEQUENCE</scope>
    <source>
        <strain evidence="3">NS2018</strain>
    </source>
</reference>
<dbReference type="AlphaFoldDB" id="A0AA39STD6"/>
<evidence type="ECO:0000259" key="2">
    <source>
        <dbReference type="Pfam" id="PF07727"/>
    </source>
</evidence>
<evidence type="ECO:0000313" key="4">
    <source>
        <dbReference type="Proteomes" id="UP001168877"/>
    </source>
</evidence>
<keyword evidence="4" id="KW-1185">Reference proteome</keyword>
<feature type="compositionally biased region" description="Pro residues" evidence="1">
    <location>
        <begin position="10"/>
        <end position="23"/>
    </location>
</feature>
<dbReference type="EMBL" id="JAUESC010000004">
    <property type="protein sequence ID" value="KAK0594990.1"/>
    <property type="molecule type" value="Genomic_DNA"/>
</dbReference>
<protein>
    <recommendedName>
        <fullName evidence="2">Reverse transcriptase Ty1/copia-type domain-containing protein</fullName>
    </recommendedName>
</protein>
<reference evidence="3" key="2">
    <citation type="submission" date="2023-06" db="EMBL/GenBank/DDBJ databases">
        <authorList>
            <person name="Swenson N.G."/>
            <person name="Wegrzyn J.L."/>
            <person name="Mcevoy S.L."/>
        </authorList>
    </citation>
    <scope>NUCLEOTIDE SEQUENCE</scope>
    <source>
        <strain evidence="3">NS2018</strain>
        <tissue evidence="3">Leaf</tissue>
    </source>
</reference>
<feature type="domain" description="Reverse transcriptase Ty1/copia-type" evidence="2">
    <location>
        <begin position="124"/>
        <end position="175"/>
    </location>
</feature>
<feature type="region of interest" description="Disordered" evidence="1">
    <location>
        <begin position="1"/>
        <end position="42"/>
    </location>
</feature>
<sequence length="175" mass="18979">MSSALDSVSPSPPPSLPPSPAPVLSPHLAPLRRSSRHAGPPAKLRDYVCSSVSSTQSSALLPGLTKGTRYPLTNFVSYHRYTPAHHSFTAQISADVEPDSYSAAAAHPQWQDAMDSELQALTANGTWSLVPLPRGKTLIGCRWVFKIKRHSDGSVERYKARLVAKGFTQLEGIDY</sequence>
<proteinExistence type="predicted"/>
<accession>A0AA39STD6</accession>
<comment type="caution">
    <text evidence="3">The sequence shown here is derived from an EMBL/GenBank/DDBJ whole genome shotgun (WGS) entry which is preliminary data.</text>
</comment>
<organism evidence="3 4">
    <name type="scientific">Acer saccharum</name>
    <name type="common">Sugar maple</name>
    <dbReference type="NCBI Taxonomy" id="4024"/>
    <lineage>
        <taxon>Eukaryota</taxon>
        <taxon>Viridiplantae</taxon>
        <taxon>Streptophyta</taxon>
        <taxon>Embryophyta</taxon>
        <taxon>Tracheophyta</taxon>
        <taxon>Spermatophyta</taxon>
        <taxon>Magnoliopsida</taxon>
        <taxon>eudicotyledons</taxon>
        <taxon>Gunneridae</taxon>
        <taxon>Pentapetalae</taxon>
        <taxon>rosids</taxon>
        <taxon>malvids</taxon>
        <taxon>Sapindales</taxon>
        <taxon>Sapindaceae</taxon>
        <taxon>Hippocastanoideae</taxon>
        <taxon>Acereae</taxon>
        <taxon>Acer</taxon>
    </lineage>
</organism>